<feature type="region of interest" description="Disordered" evidence="7">
    <location>
        <begin position="244"/>
        <end position="267"/>
    </location>
</feature>
<dbReference type="GO" id="GO:0003677">
    <property type="term" value="F:DNA binding"/>
    <property type="evidence" value="ECO:0007669"/>
    <property type="project" value="UniProtKB-KW"/>
</dbReference>
<dbReference type="AlphaFoldDB" id="A0A835EL84"/>
<keyword evidence="5" id="KW-0804">Transcription</keyword>
<organism evidence="10 11">
    <name type="scientific">Digitaria exilis</name>
    <dbReference type="NCBI Taxonomy" id="1010633"/>
    <lineage>
        <taxon>Eukaryota</taxon>
        <taxon>Viridiplantae</taxon>
        <taxon>Streptophyta</taxon>
        <taxon>Embryophyta</taxon>
        <taxon>Tracheophyta</taxon>
        <taxon>Spermatophyta</taxon>
        <taxon>Magnoliopsida</taxon>
        <taxon>Liliopsida</taxon>
        <taxon>Poales</taxon>
        <taxon>Poaceae</taxon>
        <taxon>PACMAD clade</taxon>
        <taxon>Panicoideae</taxon>
        <taxon>Panicodae</taxon>
        <taxon>Paniceae</taxon>
        <taxon>Anthephorinae</taxon>
        <taxon>Digitaria</taxon>
    </lineage>
</organism>
<gene>
    <name evidence="10" type="ORF">HU200_037575</name>
</gene>
<dbReference type="PROSITE" id="PS51294">
    <property type="entry name" value="HTH_MYB"/>
    <property type="match status" value="1"/>
</dbReference>
<dbReference type="PROSITE" id="PS50090">
    <property type="entry name" value="MYB_LIKE"/>
    <property type="match status" value="2"/>
</dbReference>
<reference evidence="10" key="1">
    <citation type="submission" date="2020-07" db="EMBL/GenBank/DDBJ databases">
        <title>Genome sequence and genetic diversity analysis of an under-domesticated orphan crop, white fonio (Digitaria exilis).</title>
        <authorList>
            <person name="Bennetzen J.L."/>
            <person name="Chen S."/>
            <person name="Ma X."/>
            <person name="Wang X."/>
            <person name="Yssel A.E.J."/>
            <person name="Chaluvadi S.R."/>
            <person name="Johnson M."/>
            <person name="Gangashetty P."/>
            <person name="Hamidou F."/>
            <person name="Sanogo M.D."/>
            <person name="Zwaenepoel A."/>
            <person name="Wallace J."/>
            <person name="Van De Peer Y."/>
            <person name="Van Deynze A."/>
        </authorList>
    </citation>
    <scope>NUCLEOTIDE SEQUENCE</scope>
    <source>
        <tissue evidence="10">Leaves</tissue>
    </source>
</reference>
<evidence type="ECO:0000313" key="11">
    <source>
        <dbReference type="Proteomes" id="UP000636709"/>
    </source>
</evidence>
<evidence type="ECO:0000256" key="7">
    <source>
        <dbReference type="SAM" id="MobiDB-lite"/>
    </source>
</evidence>
<dbReference type="PANTHER" id="PTHR48000">
    <property type="entry name" value="OS09G0431300 PROTEIN"/>
    <property type="match status" value="1"/>
</dbReference>
<accession>A0A835EL84</accession>
<keyword evidence="2" id="KW-0677">Repeat</keyword>
<dbReference type="SUPFAM" id="SSF46689">
    <property type="entry name" value="Homeodomain-like"/>
    <property type="match status" value="1"/>
</dbReference>
<feature type="domain" description="Myb-like" evidence="8">
    <location>
        <begin position="58"/>
        <end position="108"/>
    </location>
</feature>
<dbReference type="EMBL" id="JACEFO010001897">
    <property type="protein sequence ID" value="KAF8695345.1"/>
    <property type="molecule type" value="Genomic_DNA"/>
</dbReference>
<dbReference type="GO" id="GO:0005634">
    <property type="term" value="C:nucleus"/>
    <property type="evidence" value="ECO:0007669"/>
    <property type="project" value="UniProtKB-SubCell"/>
</dbReference>
<feature type="compositionally biased region" description="Basic residues" evidence="7">
    <location>
        <begin position="24"/>
        <end position="33"/>
    </location>
</feature>
<dbReference type="SMART" id="SM00717">
    <property type="entry name" value="SANT"/>
    <property type="match status" value="2"/>
</dbReference>
<dbReference type="InterPro" id="IPR017930">
    <property type="entry name" value="Myb_dom"/>
</dbReference>
<feature type="compositionally biased region" description="Low complexity" evidence="7">
    <location>
        <begin position="246"/>
        <end position="265"/>
    </location>
</feature>
<evidence type="ECO:0000259" key="9">
    <source>
        <dbReference type="PROSITE" id="PS51294"/>
    </source>
</evidence>
<protein>
    <submittedName>
        <fullName evidence="10">Uncharacterized protein</fullName>
    </submittedName>
</protein>
<feature type="domain" description="HTH myb-type" evidence="9">
    <location>
        <begin position="109"/>
        <end position="163"/>
    </location>
</feature>
<dbReference type="Proteomes" id="UP000636709">
    <property type="component" value="Unassembled WGS sequence"/>
</dbReference>
<feature type="region of interest" description="Disordered" evidence="7">
    <location>
        <begin position="1"/>
        <end position="66"/>
    </location>
</feature>
<evidence type="ECO:0000256" key="6">
    <source>
        <dbReference type="ARBA" id="ARBA00023242"/>
    </source>
</evidence>
<evidence type="ECO:0000256" key="4">
    <source>
        <dbReference type="ARBA" id="ARBA00023125"/>
    </source>
</evidence>
<dbReference type="InterPro" id="IPR001005">
    <property type="entry name" value="SANT/Myb"/>
</dbReference>
<comment type="subcellular location">
    <subcellularLocation>
        <location evidence="1">Nucleus</location>
    </subcellularLocation>
</comment>
<sequence length="420" mass="45619">MSTVISSGERASKWEKKGKPSAVLRRRTRRRRATTPESSAELTAPRGTRSRRDRGGENGQSAKGPWAPEEDAVLKAYIDEHGAGGNWIQLPHKIGRCTSCRLRWLNYLRPNIRHGGFTEQEDRLICSLYISIGSRWATIAAQLPGRTDNDVKNHWNTKLKRRLLGGGRRPRAETRLQLLTSPTATTTWQQSSFASSSATERLQVMSMRLLHRRHRQQIQAQLDTPAAFTLYNYSNSLGAAAPLWQPSHSSSSPSPSPSPTASESSEIMRPRHLPGAAASTGYSGLWAHMPSSFSYACAGMPENMDGTCTPPLSSSTGGETVMAAAVGVESSSSTPTASSASATFGSSMDDKIDMLLRQIPCFGENGHIGDEAAVYGGMDQYCFRSMGDHEAVDGSVGSWSSCSTPGVDSVFHDYVQGYNQ</sequence>
<evidence type="ECO:0000259" key="8">
    <source>
        <dbReference type="PROSITE" id="PS50090"/>
    </source>
</evidence>
<evidence type="ECO:0000313" key="10">
    <source>
        <dbReference type="EMBL" id="KAF8695345.1"/>
    </source>
</evidence>
<comment type="caution">
    <text evidence="10">The sequence shown here is derived from an EMBL/GenBank/DDBJ whole genome shotgun (WGS) entry which is preliminary data.</text>
</comment>
<keyword evidence="6" id="KW-0539">Nucleus</keyword>
<evidence type="ECO:0000256" key="2">
    <source>
        <dbReference type="ARBA" id="ARBA00022737"/>
    </source>
</evidence>
<dbReference type="Pfam" id="PF00249">
    <property type="entry name" value="Myb_DNA-binding"/>
    <property type="match status" value="2"/>
</dbReference>
<dbReference type="CDD" id="cd00167">
    <property type="entry name" value="SANT"/>
    <property type="match status" value="1"/>
</dbReference>
<dbReference type="FunFam" id="1.10.10.60:FF:000443">
    <property type="entry name" value="Transcription factor MYB36"/>
    <property type="match status" value="1"/>
</dbReference>
<dbReference type="Gene3D" id="1.10.10.60">
    <property type="entry name" value="Homeodomain-like"/>
    <property type="match status" value="2"/>
</dbReference>
<keyword evidence="4" id="KW-0238">DNA-binding</keyword>
<dbReference type="OrthoDB" id="2143914at2759"/>
<name>A0A835EL84_9POAL</name>
<keyword evidence="3" id="KW-0805">Transcription regulation</keyword>
<evidence type="ECO:0000256" key="5">
    <source>
        <dbReference type="ARBA" id="ARBA00023163"/>
    </source>
</evidence>
<dbReference type="InterPro" id="IPR009057">
    <property type="entry name" value="Homeodomain-like_sf"/>
</dbReference>
<feature type="domain" description="Myb-like" evidence="8">
    <location>
        <begin position="109"/>
        <end position="159"/>
    </location>
</feature>
<keyword evidence="11" id="KW-1185">Reference proteome</keyword>
<evidence type="ECO:0000256" key="3">
    <source>
        <dbReference type="ARBA" id="ARBA00023015"/>
    </source>
</evidence>
<dbReference type="PANTHER" id="PTHR48000:SF15">
    <property type="entry name" value="OS09G0431300 PROTEIN"/>
    <property type="match status" value="1"/>
</dbReference>
<proteinExistence type="predicted"/>
<dbReference type="FunFam" id="1.10.10.60:FF:000015">
    <property type="entry name" value="Transcription factor RAX3"/>
    <property type="match status" value="1"/>
</dbReference>
<evidence type="ECO:0000256" key="1">
    <source>
        <dbReference type="ARBA" id="ARBA00004123"/>
    </source>
</evidence>